<protein>
    <submittedName>
        <fullName evidence="3">NB-ARC domain-containing disease resistance protein</fullName>
    </submittedName>
</protein>
<dbReference type="InterPro" id="IPR002182">
    <property type="entry name" value="NB-ARC"/>
</dbReference>
<evidence type="ECO:0000313" key="4">
    <source>
        <dbReference type="Proteomes" id="UP001140206"/>
    </source>
</evidence>
<proteinExistence type="predicted"/>
<feature type="domain" description="NB-ARC" evidence="2">
    <location>
        <begin position="172"/>
        <end position="327"/>
    </location>
</feature>
<feature type="coiled-coil region" evidence="1">
    <location>
        <begin position="46"/>
        <end position="73"/>
    </location>
</feature>
<gene>
    <name evidence="3" type="ORF">LUZ62_034569</name>
</gene>
<organism evidence="3 4">
    <name type="scientific">Rhynchospora pubera</name>
    <dbReference type="NCBI Taxonomy" id="906938"/>
    <lineage>
        <taxon>Eukaryota</taxon>
        <taxon>Viridiplantae</taxon>
        <taxon>Streptophyta</taxon>
        <taxon>Embryophyta</taxon>
        <taxon>Tracheophyta</taxon>
        <taxon>Spermatophyta</taxon>
        <taxon>Magnoliopsida</taxon>
        <taxon>Liliopsida</taxon>
        <taxon>Poales</taxon>
        <taxon>Cyperaceae</taxon>
        <taxon>Cyperoideae</taxon>
        <taxon>Rhynchosporeae</taxon>
        <taxon>Rhynchospora</taxon>
    </lineage>
</organism>
<name>A0AAV8EXV4_9POAL</name>
<dbReference type="PANTHER" id="PTHR36766">
    <property type="entry name" value="PLANT BROAD-SPECTRUM MILDEW RESISTANCE PROTEIN RPW8"/>
    <property type="match status" value="1"/>
</dbReference>
<comment type="caution">
    <text evidence="3">The sequence shown here is derived from an EMBL/GenBank/DDBJ whole genome shotgun (WGS) entry which is preliminary data.</text>
</comment>
<dbReference type="Proteomes" id="UP001140206">
    <property type="component" value="Chromosome 2"/>
</dbReference>
<evidence type="ECO:0000256" key="1">
    <source>
        <dbReference type="SAM" id="Coils"/>
    </source>
</evidence>
<dbReference type="Pfam" id="PF00931">
    <property type="entry name" value="NB-ARC"/>
    <property type="match status" value="1"/>
</dbReference>
<sequence length="412" mass="46938">MLSQHQSRKQVLVKLENLQIFLHPKLLILIEAAQLSPHRHVLEQWIKKLKLASKEAENVLASVESSKHETEEEVDSHSPYSELLNFKLPKDSSDKKNLMKSLENLEDIVNEAMTFVGLLNLPSSRNPKPTQFRETISSPSSKVIGRDKDRDDIVKLLREDITTGSSSYTCNSYSVIGIWGPGGSGKTTLAQYVCEYEKSLQEKYFDLVIWAYFSPEFDIYDLWKKIWGFAFKEACPDFIYLEEIQSKLEEQLRGKMILLVLDNAWYDKRVSVLNVQQLFIPLRSAKSGSKILVTTRMEETAKCFGATNPIPMQELDEEQFLSLFMHHALGYADAHTCNNHVVEMLTSIGKEIASMLCRSPLVATTVAMELRIRPDPDFWLSMLDKVLKGLVLRIESGTSQYWYAGVTSGTRS</sequence>
<evidence type="ECO:0000259" key="2">
    <source>
        <dbReference type="Pfam" id="PF00931"/>
    </source>
</evidence>
<evidence type="ECO:0000313" key="3">
    <source>
        <dbReference type="EMBL" id="KAJ4783323.1"/>
    </source>
</evidence>
<dbReference type="SUPFAM" id="SSF52540">
    <property type="entry name" value="P-loop containing nucleoside triphosphate hydrolases"/>
    <property type="match status" value="1"/>
</dbReference>
<dbReference type="GO" id="GO:0043531">
    <property type="term" value="F:ADP binding"/>
    <property type="evidence" value="ECO:0007669"/>
    <property type="project" value="InterPro"/>
</dbReference>
<keyword evidence="1" id="KW-0175">Coiled coil</keyword>
<dbReference type="InterPro" id="IPR027417">
    <property type="entry name" value="P-loop_NTPase"/>
</dbReference>
<dbReference type="Gene3D" id="3.40.50.300">
    <property type="entry name" value="P-loop containing nucleotide triphosphate hydrolases"/>
    <property type="match status" value="1"/>
</dbReference>
<dbReference type="PRINTS" id="PR00364">
    <property type="entry name" value="DISEASERSIST"/>
</dbReference>
<dbReference type="AlphaFoldDB" id="A0AAV8EXV4"/>
<dbReference type="EMBL" id="JAMFTS010000002">
    <property type="protein sequence ID" value="KAJ4783323.1"/>
    <property type="molecule type" value="Genomic_DNA"/>
</dbReference>
<accession>A0AAV8EXV4</accession>
<dbReference type="PANTHER" id="PTHR36766:SF64">
    <property type="entry name" value="OS12G0206100 PROTEIN"/>
    <property type="match status" value="1"/>
</dbReference>
<keyword evidence="4" id="KW-1185">Reference proteome</keyword>
<reference evidence="3" key="1">
    <citation type="submission" date="2022-08" db="EMBL/GenBank/DDBJ databases">
        <authorList>
            <person name="Marques A."/>
        </authorList>
    </citation>
    <scope>NUCLEOTIDE SEQUENCE</scope>
    <source>
        <strain evidence="3">RhyPub2mFocal</strain>
        <tissue evidence="3">Leaves</tissue>
    </source>
</reference>